<proteinExistence type="predicted"/>
<dbReference type="AlphaFoldDB" id="Q4T2S9"/>
<reference evidence="2" key="1">
    <citation type="journal article" date="2004" name="Nature">
        <title>Genome duplication in the teleost fish Tetraodon nigroviridis reveals the early vertebrate proto-karyotype.</title>
        <authorList>
            <person name="Jaillon O."/>
            <person name="Aury J.-M."/>
            <person name="Brunet F."/>
            <person name="Petit J.-L."/>
            <person name="Stange-Thomann N."/>
            <person name="Mauceli E."/>
            <person name="Bouneau L."/>
            <person name="Fischer C."/>
            <person name="Ozouf-Costaz C."/>
            <person name="Bernot A."/>
            <person name="Nicaud S."/>
            <person name="Jaffe D."/>
            <person name="Fisher S."/>
            <person name="Lutfalla G."/>
            <person name="Dossat C."/>
            <person name="Segurens B."/>
            <person name="Dasilva C."/>
            <person name="Salanoubat M."/>
            <person name="Levy M."/>
            <person name="Boudet N."/>
            <person name="Castellano S."/>
            <person name="Anthouard V."/>
            <person name="Jubin C."/>
            <person name="Castelli V."/>
            <person name="Katinka M."/>
            <person name="Vacherie B."/>
            <person name="Biemont C."/>
            <person name="Skalli Z."/>
            <person name="Cattolico L."/>
            <person name="Poulain J."/>
            <person name="De Berardinis V."/>
            <person name="Cruaud C."/>
            <person name="Duprat S."/>
            <person name="Brottier P."/>
            <person name="Coutanceau J.-P."/>
            <person name="Gouzy J."/>
            <person name="Parra G."/>
            <person name="Lardier G."/>
            <person name="Chapple C."/>
            <person name="McKernan K.J."/>
            <person name="McEwan P."/>
            <person name="Bosak S."/>
            <person name="Kellis M."/>
            <person name="Volff J.-N."/>
            <person name="Guigo R."/>
            <person name="Zody M.C."/>
            <person name="Mesirov J."/>
            <person name="Lindblad-Toh K."/>
            <person name="Birren B."/>
            <person name="Nusbaum C."/>
            <person name="Kahn D."/>
            <person name="Robinson-Rechavi M."/>
            <person name="Laudet V."/>
            <person name="Schachter V."/>
            <person name="Quetier F."/>
            <person name="Saurin W."/>
            <person name="Scarpelli C."/>
            <person name="Wincker P."/>
            <person name="Lander E.S."/>
            <person name="Weissenbach J."/>
            <person name="Roest Crollius H."/>
        </authorList>
    </citation>
    <scope>NUCLEOTIDE SEQUENCE [LARGE SCALE GENOMIC DNA]</scope>
</reference>
<evidence type="ECO:0000256" key="1">
    <source>
        <dbReference type="SAM" id="MobiDB-lite"/>
    </source>
</evidence>
<protein>
    <submittedName>
        <fullName evidence="2">Chromosome undetermined SCAF10192, whole genome shotgun sequence</fullName>
    </submittedName>
</protein>
<accession>Q4T2S9</accession>
<dbReference type="KEGG" id="tng:GSTEN00008195G001"/>
<reference evidence="2" key="2">
    <citation type="submission" date="2004-02" db="EMBL/GenBank/DDBJ databases">
        <authorList>
            <consortium name="Genoscope"/>
            <consortium name="Whitehead Institute Centre for Genome Research"/>
        </authorList>
    </citation>
    <scope>NUCLEOTIDE SEQUENCE</scope>
</reference>
<dbReference type="EMBL" id="CAAE01010192">
    <property type="protein sequence ID" value="CAF92803.1"/>
    <property type="molecule type" value="Genomic_DNA"/>
</dbReference>
<name>Q4T2S9_TETNG</name>
<sequence length="80" mass="8991">SDPDGGSERSCAPERDAPGLQRHGGRNPHGPHLTALRFSFQSAASLRVKTHATLAYLQTRWPRRWYSSRLEELGLRPGRI</sequence>
<organism evidence="2">
    <name type="scientific">Tetraodon nigroviridis</name>
    <name type="common">Spotted green pufferfish</name>
    <name type="synonym">Chelonodon nigroviridis</name>
    <dbReference type="NCBI Taxonomy" id="99883"/>
    <lineage>
        <taxon>Eukaryota</taxon>
        <taxon>Metazoa</taxon>
        <taxon>Chordata</taxon>
        <taxon>Craniata</taxon>
        <taxon>Vertebrata</taxon>
        <taxon>Euteleostomi</taxon>
        <taxon>Actinopterygii</taxon>
        <taxon>Neopterygii</taxon>
        <taxon>Teleostei</taxon>
        <taxon>Neoteleostei</taxon>
        <taxon>Acanthomorphata</taxon>
        <taxon>Eupercaria</taxon>
        <taxon>Tetraodontiformes</taxon>
        <taxon>Tetradontoidea</taxon>
        <taxon>Tetraodontidae</taxon>
        <taxon>Tetraodon</taxon>
    </lineage>
</organism>
<evidence type="ECO:0000313" key="2">
    <source>
        <dbReference type="EMBL" id="CAF92803.1"/>
    </source>
</evidence>
<feature type="region of interest" description="Disordered" evidence="1">
    <location>
        <begin position="1"/>
        <end position="33"/>
    </location>
</feature>
<gene>
    <name evidence="2" type="ORF">GSTENG00008195001</name>
</gene>
<feature type="non-terminal residue" evidence="2">
    <location>
        <position position="1"/>
    </location>
</feature>